<evidence type="ECO:0000313" key="1">
    <source>
        <dbReference type="EMBL" id="KAL0071879.1"/>
    </source>
</evidence>
<proteinExistence type="predicted"/>
<sequence length="119" mass="13796">MFFGASEHYFLNTEPLLGSLGTMATESLAPFVRDATFLTNHTRNFDQLVRNEDPFRCQYFLENVHSEQAKLTDDEVRLLPAMKKIPLSKDHGSLIRYTSREEPDYRRIIVCVQAWIDGL</sequence>
<evidence type="ECO:0000313" key="2">
    <source>
        <dbReference type="Proteomes" id="UP001437256"/>
    </source>
</evidence>
<gene>
    <name evidence="1" type="ORF">AAF712_000801</name>
</gene>
<protein>
    <submittedName>
        <fullName evidence="1">Uncharacterized protein</fullName>
    </submittedName>
</protein>
<keyword evidence="2" id="KW-1185">Reference proteome</keyword>
<reference evidence="1 2" key="1">
    <citation type="submission" date="2024-05" db="EMBL/GenBank/DDBJ databases">
        <title>A draft genome resource for the thread blight pathogen Marasmius tenuissimus strain MS-2.</title>
        <authorList>
            <person name="Yulfo-Soto G.E."/>
            <person name="Baruah I.K."/>
            <person name="Amoako-Attah I."/>
            <person name="Bukari Y."/>
            <person name="Meinhardt L.W."/>
            <person name="Bailey B.A."/>
            <person name="Cohen S.P."/>
        </authorList>
    </citation>
    <scope>NUCLEOTIDE SEQUENCE [LARGE SCALE GENOMIC DNA]</scope>
    <source>
        <strain evidence="1 2">MS-2</strain>
    </source>
</reference>
<comment type="caution">
    <text evidence="1">The sequence shown here is derived from an EMBL/GenBank/DDBJ whole genome shotgun (WGS) entry which is preliminary data.</text>
</comment>
<dbReference type="Proteomes" id="UP001437256">
    <property type="component" value="Unassembled WGS sequence"/>
</dbReference>
<dbReference type="EMBL" id="JBBXMP010000002">
    <property type="protein sequence ID" value="KAL0071879.1"/>
    <property type="molecule type" value="Genomic_DNA"/>
</dbReference>
<name>A0ABR3AEL6_9AGAR</name>
<organism evidence="1 2">
    <name type="scientific">Marasmius tenuissimus</name>
    <dbReference type="NCBI Taxonomy" id="585030"/>
    <lineage>
        <taxon>Eukaryota</taxon>
        <taxon>Fungi</taxon>
        <taxon>Dikarya</taxon>
        <taxon>Basidiomycota</taxon>
        <taxon>Agaricomycotina</taxon>
        <taxon>Agaricomycetes</taxon>
        <taxon>Agaricomycetidae</taxon>
        <taxon>Agaricales</taxon>
        <taxon>Marasmiineae</taxon>
        <taxon>Marasmiaceae</taxon>
        <taxon>Marasmius</taxon>
    </lineage>
</organism>
<accession>A0ABR3AEL6</accession>